<keyword evidence="4" id="KW-1185">Reference proteome</keyword>
<dbReference type="PROSITE" id="PS51375">
    <property type="entry name" value="PPR"/>
    <property type="match status" value="1"/>
</dbReference>
<evidence type="ECO:0000313" key="3">
    <source>
        <dbReference type="EMBL" id="KAK6917787.1"/>
    </source>
</evidence>
<keyword evidence="1" id="KW-0677">Repeat</keyword>
<name>A0AAN8UYK5_9MAGN</name>
<evidence type="ECO:0000256" key="1">
    <source>
        <dbReference type="ARBA" id="ARBA00022737"/>
    </source>
</evidence>
<dbReference type="GO" id="GO:0009451">
    <property type="term" value="P:RNA modification"/>
    <property type="evidence" value="ECO:0007669"/>
    <property type="project" value="InterPro"/>
</dbReference>
<gene>
    <name evidence="3" type="ORF">RJ641_018538</name>
</gene>
<dbReference type="AlphaFoldDB" id="A0AAN8UYK5"/>
<protein>
    <submittedName>
        <fullName evidence="3">Pentatricopeptide repeat</fullName>
    </submittedName>
</protein>
<dbReference type="NCBIfam" id="TIGR00756">
    <property type="entry name" value="PPR"/>
    <property type="match status" value="1"/>
</dbReference>
<dbReference type="PANTHER" id="PTHR47926">
    <property type="entry name" value="PENTATRICOPEPTIDE REPEAT-CONTAINING PROTEIN"/>
    <property type="match status" value="1"/>
</dbReference>
<dbReference type="EMBL" id="JBAMMX010000023">
    <property type="protein sequence ID" value="KAK6917787.1"/>
    <property type="molecule type" value="Genomic_DNA"/>
</dbReference>
<reference evidence="3 4" key="1">
    <citation type="submission" date="2023-12" db="EMBL/GenBank/DDBJ databases">
        <title>A high-quality genome assembly for Dillenia turbinata (Dilleniales).</title>
        <authorList>
            <person name="Chanderbali A."/>
        </authorList>
    </citation>
    <scope>NUCLEOTIDE SEQUENCE [LARGE SCALE GENOMIC DNA]</scope>
    <source>
        <strain evidence="3">LSX21</strain>
        <tissue evidence="3">Leaf</tissue>
    </source>
</reference>
<proteinExistence type="predicted"/>
<dbReference type="Proteomes" id="UP001370490">
    <property type="component" value="Unassembled WGS sequence"/>
</dbReference>
<dbReference type="InterPro" id="IPR002885">
    <property type="entry name" value="PPR_rpt"/>
</dbReference>
<dbReference type="Pfam" id="PF01535">
    <property type="entry name" value="PPR"/>
    <property type="match status" value="3"/>
</dbReference>
<evidence type="ECO:0000313" key="4">
    <source>
        <dbReference type="Proteomes" id="UP001370490"/>
    </source>
</evidence>
<evidence type="ECO:0000256" key="2">
    <source>
        <dbReference type="PROSITE-ProRule" id="PRU00708"/>
    </source>
</evidence>
<dbReference type="PANTHER" id="PTHR47926:SF347">
    <property type="entry name" value="PENTATRICOPEPTIDE REPEAT-CONTAINING PROTEIN"/>
    <property type="match status" value="1"/>
</dbReference>
<comment type="caution">
    <text evidence="3">The sequence shown here is derived from an EMBL/GenBank/DDBJ whole genome shotgun (WGS) entry which is preliminary data.</text>
</comment>
<dbReference type="InterPro" id="IPR046960">
    <property type="entry name" value="PPR_At4g14850-like_plant"/>
</dbReference>
<organism evidence="3 4">
    <name type="scientific">Dillenia turbinata</name>
    <dbReference type="NCBI Taxonomy" id="194707"/>
    <lineage>
        <taxon>Eukaryota</taxon>
        <taxon>Viridiplantae</taxon>
        <taxon>Streptophyta</taxon>
        <taxon>Embryophyta</taxon>
        <taxon>Tracheophyta</taxon>
        <taxon>Spermatophyta</taxon>
        <taxon>Magnoliopsida</taxon>
        <taxon>eudicotyledons</taxon>
        <taxon>Gunneridae</taxon>
        <taxon>Pentapetalae</taxon>
        <taxon>Dilleniales</taxon>
        <taxon>Dilleniaceae</taxon>
        <taxon>Dillenia</taxon>
    </lineage>
</organism>
<dbReference type="InterPro" id="IPR011990">
    <property type="entry name" value="TPR-like_helical_dom_sf"/>
</dbReference>
<accession>A0AAN8UYK5</accession>
<feature type="repeat" description="PPR" evidence="2">
    <location>
        <begin position="70"/>
        <end position="104"/>
    </location>
</feature>
<sequence length="141" mass="15563">MIANYEQSSYPDEALYLFANMLKEGGSRRFEVKPDAVTVISTISACAKICASRPGKVIHRYTIATGLHQDARVGSALIDVYAKCGDMELGRQVFEEMKESSRTVISWSSMIGAEGLHGEGRRALQLLMDMQKEGIKSNEIT</sequence>
<dbReference type="GO" id="GO:0003723">
    <property type="term" value="F:RNA binding"/>
    <property type="evidence" value="ECO:0007669"/>
    <property type="project" value="InterPro"/>
</dbReference>
<dbReference type="Gene3D" id="1.25.40.10">
    <property type="entry name" value="Tetratricopeptide repeat domain"/>
    <property type="match status" value="1"/>
</dbReference>